<dbReference type="GO" id="GO:0000015">
    <property type="term" value="C:phosphopyruvate hydratase complex"/>
    <property type="evidence" value="ECO:0007669"/>
    <property type="project" value="InterPro"/>
</dbReference>
<dbReference type="Gene3D" id="3.20.20.120">
    <property type="entry name" value="Enolase-like C-terminal domain"/>
    <property type="match status" value="1"/>
</dbReference>
<dbReference type="EMBL" id="CAJOBA010014455">
    <property type="protein sequence ID" value="CAF3883803.1"/>
    <property type="molecule type" value="Genomic_DNA"/>
</dbReference>
<evidence type="ECO:0000313" key="4">
    <source>
        <dbReference type="EMBL" id="CAF3862077.1"/>
    </source>
</evidence>
<evidence type="ECO:0000313" key="3">
    <source>
        <dbReference type="EMBL" id="CAF1114416.1"/>
    </source>
</evidence>
<reference evidence="2" key="1">
    <citation type="submission" date="2021-02" db="EMBL/GenBank/DDBJ databases">
        <authorList>
            <person name="Nowell W R."/>
        </authorList>
    </citation>
    <scope>NUCLEOTIDE SEQUENCE</scope>
</reference>
<sequence length="438" mass="49576">MSSSSNSIQPQSDRLIRKRAQDYFSSNKIVTKLEDVLNEMFYDQPDDYNGYLANYFLSQSRNPIINDFLASRSVNKLGELALQLETVIQLRNKSQCCKGVTITVPLISHDQSTSTTTVGTTSTTIITPKEEDNRRRQSEYDAALIHLEKISQILRDANLNDQRSIDEQLSKYLKDEIAIETRRQKEQQSTTNTEVENTQNDPDAEQRLKVNEPKSKQRAISPKEEKTPKSGPAKKPATKTDTVEFVLDDPKSITFPGQFIITAISLATCLAANKIQQTSLFYTISKFVDNDENRSYSLPIPCIPILQSGQSYPGKQSIVKQYMLLPTPTLMTTDNWLDKVYLVAQNLRENLITAKGGSVYKPEQGIELIQTTLSTLFGQEHLFDLGLNFAAHEIFDYSKSKKKDEQNTIRSPKNKLKLKKQNKKSKLKVSRSTQSSLS</sequence>
<dbReference type="InterPro" id="IPR000941">
    <property type="entry name" value="Enolase"/>
</dbReference>
<evidence type="ECO:0000256" key="1">
    <source>
        <dbReference type="SAM" id="MobiDB-lite"/>
    </source>
</evidence>
<dbReference type="Proteomes" id="UP000681722">
    <property type="component" value="Unassembled WGS sequence"/>
</dbReference>
<dbReference type="AlphaFoldDB" id="A0A814NQ41"/>
<evidence type="ECO:0000313" key="6">
    <source>
        <dbReference type="Proteomes" id="UP000663829"/>
    </source>
</evidence>
<dbReference type="EMBL" id="CAJOBC010005380">
    <property type="protein sequence ID" value="CAF3862077.1"/>
    <property type="molecule type" value="Genomic_DNA"/>
</dbReference>
<organism evidence="2 6">
    <name type="scientific">Didymodactylos carnosus</name>
    <dbReference type="NCBI Taxonomy" id="1234261"/>
    <lineage>
        <taxon>Eukaryota</taxon>
        <taxon>Metazoa</taxon>
        <taxon>Spiralia</taxon>
        <taxon>Gnathifera</taxon>
        <taxon>Rotifera</taxon>
        <taxon>Eurotatoria</taxon>
        <taxon>Bdelloidea</taxon>
        <taxon>Philodinida</taxon>
        <taxon>Philodinidae</taxon>
        <taxon>Didymodactylos</taxon>
    </lineage>
</organism>
<dbReference type="PANTHER" id="PTHR11902">
    <property type="entry name" value="ENOLASE"/>
    <property type="match status" value="1"/>
</dbReference>
<feature type="compositionally biased region" description="Basic residues" evidence="1">
    <location>
        <begin position="412"/>
        <end position="429"/>
    </location>
</feature>
<dbReference type="InterPro" id="IPR036849">
    <property type="entry name" value="Enolase-like_C_sf"/>
</dbReference>
<protein>
    <submittedName>
        <fullName evidence="2">Uncharacterized protein</fullName>
    </submittedName>
</protein>
<dbReference type="PANTHER" id="PTHR11902:SF30">
    <property type="entry name" value="ENOLASE 4"/>
    <property type="match status" value="1"/>
</dbReference>
<name>A0A814NQ41_9BILA</name>
<feature type="region of interest" description="Disordered" evidence="1">
    <location>
        <begin position="401"/>
        <end position="438"/>
    </location>
</feature>
<dbReference type="EMBL" id="CAJNOK010010383">
    <property type="protein sequence ID" value="CAF1114416.1"/>
    <property type="molecule type" value="Genomic_DNA"/>
</dbReference>
<feature type="compositionally biased region" description="Basic and acidic residues" evidence="1">
    <location>
        <begin position="204"/>
        <end position="228"/>
    </location>
</feature>
<proteinExistence type="predicted"/>
<dbReference type="GO" id="GO:0006096">
    <property type="term" value="P:glycolytic process"/>
    <property type="evidence" value="ECO:0007669"/>
    <property type="project" value="InterPro"/>
</dbReference>
<evidence type="ECO:0000313" key="5">
    <source>
        <dbReference type="EMBL" id="CAF3883803.1"/>
    </source>
</evidence>
<dbReference type="Proteomes" id="UP000682733">
    <property type="component" value="Unassembled WGS sequence"/>
</dbReference>
<dbReference type="OrthoDB" id="10009078at2759"/>
<dbReference type="Proteomes" id="UP000677228">
    <property type="component" value="Unassembled WGS sequence"/>
</dbReference>
<dbReference type="EMBL" id="CAJNOQ010005380">
    <property type="protein sequence ID" value="CAF1096810.1"/>
    <property type="molecule type" value="Genomic_DNA"/>
</dbReference>
<feature type="region of interest" description="Disordered" evidence="1">
    <location>
        <begin position="182"/>
        <end position="242"/>
    </location>
</feature>
<keyword evidence="6" id="KW-1185">Reference proteome</keyword>
<dbReference type="Proteomes" id="UP000663829">
    <property type="component" value="Unassembled WGS sequence"/>
</dbReference>
<gene>
    <name evidence="2" type="ORF">GPM918_LOCUS18546</name>
    <name evidence="3" type="ORF">OVA965_LOCUS19893</name>
    <name evidence="4" type="ORF">SRO942_LOCUS18543</name>
    <name evidence="5" type="ORF">TMI583_LOCUS20101</name>
</gene>
<comment type="caution">
    <text evidence="2">The sequence shown here is derived from an EMBL/GenBank/DDBJ whole genome shotgun (WGS) entry which is preliminary data.</text>
</comment>
<accession>A0A814NQ41</accession>
<dbReference type="GO" id="GO:0004634">
    <property type="term" value="F:phosphopyruvate hydratase activity"/>
    <property type="evidence" value="ECO:0007669"/>
    <property type="project" value="InterPro"/>
</dbReference>
<feature type="compositionally biased region" description="Polar residues" evidence="1">
    <location>
        <begin position="187"/>
        <end position="201"/>
    </location>
</feature>
<dbReference type="GO" id="GO:0000287">
    <property type="term" value="F:magnesium ion binding"/>
    <property type="evidence" value="ECO:0007669"/>
    <property type="project" value="InterPro"/>
</dbReference>
<evidence type="ECO:0000313" key="2">
    <source>
        <dbReference type="EMBL" id="CAF1096810.1"/>
    </source>
</evidence>